<dbReference type="KEGG" id="gpi:GPICK_03695"/>
<feature type="transmembrane region" description="Helical" evidence="7">
    <location>
        <begin position="116"/>
        <end position="133"/>
    </location>
</feature>
<evidence type="ECO:0000256" key="3">
    <source>
        <dbReference type="ARBA" id="ARBA00022448"/>
    </source>
</evidence>
<dbReference type="SUPFAM" id="SSF161111">
    <property type="entry name" value="Cation efflux protein transmembrane domain-like"/>
    <property type="match status" value="1"/>
</dbReference>
<keyword evidence="4 7" id="KW-0812">Transmembrane</keyword>
<evidence type="ECO:0000313" key="10">
    <source>
        <dbReference type="EMBL" id="AJE04798.1"/>
    </source>
</evidence>
<dbReference type="SUPFAM" id="SSF160240">
    <property type="entry name" value="Cation efflux protein cytoplasmic domain-like"/>
    <property type="match status" value="1"/>
</dbReference>
<dbReference type="STRING" id="345632.GPICK_03695"/>
<evidence type="ECO:0000259" key="8">
    <source>
        <dbReference type="Pfam" id="PF01545"/>
    </source>
</evidence>
<accession>A0A0B5BDL6</accession>
<comment type="subcellular location">
    <subcellularLocation>
        <location evidence="1">Membrane</location>
        <topology evidence="1">Multi-pass membrane protein</topology>
    </subcellularLocation>
</comment>
<dbReference type="GO" id="GO:0008324">
    <property type="term" value="F:monoatomic cation transmembrane transporter activity"/>
    <property type="evidence" value="ECO:0007669"/>
    <property type="project" value="InterPro"/>
</dbReference>
<dbReference type="Pfam" id="PF16916">
    <property type="entry name" value="ZT_dimer"/>
    <property type="match status" value="1"/>
</dbReference>
<dbReference type="InterPro" id="IPR002524">
    <property type="entry name" value="Cation_efflux"/>
</dbReference>
<proteinExistence type="inferred from homology"/>
<dbReference type="PANTHER" id="PTHR43840:SF15">
    <property type="entry name" value="MITOCHONDRIAL METAL TRANSPORTER 1-RELATED"/>
    <property type="match status" value="1"/>
</dbReference>
<keyword evidence="6 7" id="KW-0472">Membrane</keyword>
<feature type="domain" description="Cation efflux protein transmembrane" evidence="8">
    <location>
        <begin position="15"/>
        <end position="207"/>
    </location>
</feature>
<evidence type="ECO:0000256" key="1">
    <source>
        <dbReference type="ARBA" id="ARBA00004141"/>
    </source>
</evidence>
<dbReference type="Gene3D" id="1.20.1510.10">
    <property type="entry name" value="Cation efflux protein transmembrane domain"/>
    <property type="match status" value="1"/>
</dbReference>
<evidence type="ECO:0000259" key="9">
    <source>
        <dbReference type="Pfam" id="PF16916"/>
    </source>
</evidence>
<sequence length="299" mass="32598">MPREERFARAERIMTIGFWVNALLMVMKLAAGHYGKSDAVFADGVESACDFIAIFSTLVALRVGRKPFDDKHPYGHGKAESIAAVIVSLVIFGTGAGILVSAVHAIVDRTFQPPDLFAVAAALVTIGVKEWLYRFSVATGRRLESPALLAVAKDHRKDAVTSVATLIGVSAAYFGVGFMDPLAAGLTAFFIFHIGYETFTSAVHDLMDAQPAAELLREVTALAESVAGVEHVHEIRGRRSGQYVIIDLKLDMDPEMTVKCSHDVATAVKRLIFERFPNVGDVMIHINPHDEAHEDLIRL</sequence>
<dbReference type="InterPro" id="IPR027469">
    <property type="entry name" value="Cation_efflux_TMD_sf"/>
</dbReference>
<comment type="similarity">
    <text evidence="2">Belongs to the cation diffusion facilitator (CDF) transporter (TC 2.A.4) family.</text>
</comment>
<keyword evidence="11" id="KW-1185">Reference proteome</keyword>
<evidence type="ECO:0000313" key="11">
    <source>
        <dbReference type="Proteomes" id="UP000057609"/>
    </source>
</evidence>
<name>A0A0B5BDL6_9BACT</name>
<dbReference type="Gene3D" id="3.30.70.1350">
    <property type="entry name" value="Cation efflux protein, cytoplasmic domain"/>
    <property type="match status" value="1"/>
</dbReference>
<dbReference type="PANTHER" id="PTHR43840">
    <property type="entry name" value="MITOCHONDRIAL METAL TRANSPORTER 1-RELATED"/>
    <property type="match status" value="1"/>
</dbReference>
<dbReference type="GO" id="GO:0016020">
    <property type="term" value="C:membrane"/>
    <property type="evidence" value="ECO:0007669"/>
    <property type="project" value="UniProtKB-SubCell"/>
</dbReference>
<dbReference type="HOGENOM" id="CLU_013430_3_3_7"/>
<feature type="transmembrane region" description="Helical" evidence="7">
    <location>
        <begin position="82"/>
        <end position="104"/>
    </location>
</feature>
<dbReference type="InterPro" id="IPR050291">
    <property type="entry name" value="CDF_Transporter"/>
</dbReference>
<dbReference type="EMBL" id="CP009788">
    <property type="protein sequence ID" value="AJE04798.1"/>
    <property type="molecule type" value="Genomic_DNA"/>
</dbReference>
<dbReference type="RefSeq" id="WP_039745234.1">
    <property type="nucleotide sequence ID" value="NZ_CP009788.1"/>
</dbReference>
<protein>
    <submittedName>
        <fullName evidence="10">Cation transporter</fullName>
    </submittedName>
</protein>
<evidence type="ECO:0000256" key="5">
    <source>
        <dbReference type="ARBA" id="ARBA00022989"/>
    </source>
</evidence>
<feature type="transmembrane region" description="Helical" evidence="7">
    <location>
        <begin position="159"/>
        <end position="176"/>
    </location>
</feature>
<dbReference type="Pfam" id="PF01545">
    <property type="entry name" value="Cation_efflux"/>
    <property type="match status" value="1"/>
</dbReference>
<keyword evidence="5 7" id="KW-1133">Transmembrane helix</keyword>
<feature type="transmembrane region" description="Helical" evidence="7">
    <location>
        <begin position="12"/>
        <end position="34"/>
    </location>
</feature>
<dbReference type="NCBIfam" id="TIGR01297">
    <property type="entry name" value="CDF"/>
    <property type="match status" value="1"/>
</dbReference>
<evidence type="ECO:0000256" key="6">
    <source>
        <dbReference type="ARBA" id="ARBA00023136"/>
    </source>
</evidence>
<dbReference type="AlphaFoldDB" id="A0A0B5BDL6"/>
<dbReference type="InterPro" id="IPR027470">
    <property type="entry name" value="Cation_efflux_CTD"/>
</dbReference>
<keyword evidence="3" id="KW-0813">Transport</keyword>
<feature type="domain" description="Cation efflux protein cytoplasmic" evidence="9">
    <location>
        <begin position="213"/>
        <end position="289"/>
    </location>
</feature>
<dbReference type="InterPro" id="IPR036837">
    <property type="entry name" value="Cation_efflux_CTD_sf"/>
</dbReference>
<dbReference type="OrthoDB" id="9806522at2"/>
<dbReference type="FunFam" id="1.20.1510.10:FF:000006">
    <property type="entry name" value="Divalent cation efflux transporter"/>
    <property type="match status" value="1"/>
</dbReference>
<dbReference type="Proteomes" id="UP000057609">
    <property type="component" value="Chromosome"/>
</dbReference>
<gene>
    <name evidence="10" type="ORF">GPICK_03695</name>
</gene>
<evidence type="ECO:0000256" key="4">
    <source>
        <dbReference type="ARBA" id="ARBA00022692"/>
    </source>
</evidence>
<dbReference type="InterPro" id="IPR058533">
    <property type="entry name" value="Cation_efflux_TM"/>
</dbReference>
<feature type="transmembrane region" description="Helical" evidence="7">
    <location>
        <begin position="40"/>
        <end position="61"/>
    </location>
</feature>
<evidence type="ECO:0000256" key="2">
    <source>
        <dbReference type="ARBA" id="ARBA00008114"/>
    </source>
</evidence>
<organism evidence="10 11">
    <name type="scientific">Geobacter pickeringii</name>
    <dbReference type="NCBI Taxonomy" id="345632"/>
    <lineage>
        <taxon>Bacteria</taxon>
        <taxon>Pseudomonadati</taxon>
        <taxon>Thermodesulfobacteriota</taxon>
        <taxon>Desulfuromonadia</taxon>
        <taxon>Geobacterales</taxon>
        <taxon>Geobacteraceae</taxon>
        <taxon>Geobacter</taxon>
    </lineage>
</organism>
<evidence type="ECO:0000256" key="7">
    <source>
        <dbReference type="SAM" id="Phobius"/>
    </source>
</evidence>
<reference evidence="10 11" key="1">
    <citation type="journal article" date="2015" name="Genome Announc.">
        <title>Complete Genome of Geobacter pickeringii G13T, a Metal-Reducing Isolate from Sedimentary Kaolin Deposits.</title>
        <authorList>
            <person name="Badalamenti J.P."/>
            <person name="Bond D.R."/>
        </authorList>
    </citation>
    <scope>NUCLEOTIDE SEQUENCE [LARGE SCALE GENOMIC DNA]</scope>
    <source>
        <strain evidence="10 11">G13</strain>
    </source>
</reference>